<evidence type="ECO:0000256" key="7">
    <source>
        <dbReference type="ARBA" id="ARBA00023015"/>
    </source>
</evidence>
<dbReference type="PANTHER" id="PTHR46077:SF1">
    <property type="entry name" value="TOP1 BINDING ARGININE_SERINE RICH PROTEIN, E3 UBIQUITIN LIGASE"/>
    <property type="match status" value="1"/>
</dbReference>
<dbReference type="InterPro" id="IPR013083">
    <property type="entry name" value="Znf_RING/FYVE/PHD"/>
</dbReference>
<dbReference type="GO" id="GO:0008270">
    <property type="term" value="F:zinc ion binding"/>
    <property type="evidence" value="ECO:0007669"/>
    <property type="project" value="UniProtKB-KW"/>
</dbReference>
<dbReference type="Gene3D" id="3.30.40.10">
    <property type="entry name" value="Zinc/RING finger domain, C3HC4 (zinc finger)"/>
    <property type="match status" value="1"/>
</dbReference>
<dbReference type="InterPro" id="IPR058746">
    <property type="entry name" value="Znf_RING-type_Topors"/>
</dbReference>
<dbReference type="HOGENOM" id="CLU_667993_0_0_1"/>
<evidence type="ECO:0000313" key="11">
    <source>
        <dbReference type="EMBL" id="EFJ25924.1"/>
    </source>
</evidence>
<keyword evidence="6" id="KW-0862">Zinc</keyword>
<organism evidence="12">
    <name type="scientific">Selaginella moellendorffii</name>
    <name type="common">Spikemoss</name>
    <dbReference type="NCBI Taxonomy" id="88036"/>
    <lineage>
        <taxon>Eukaryota</taxon>
        <taxon>Viridiplantae</taxon>
        <taxon>Streptophyta</taxon>
        <taxon>Embryophyta</taxon>
        <taxon>Tracheophyta</taxon>
        <taxon>Lycopodiopsida</taxon>
        <taxon>Selaginellales</taxon>
        <taxon>Selaginellaceae</taxon>
        <taxon>Selaginella</taxon>
    </lineage>
</organism>
<evidence type="ECO:0000256" key="6">
    <source>
        <dbReference type="ARBA" id="ARBA00022833"/>
    </source>
</evidence>
<dbReference type="OMA" id="RCFVESP"/>
<dbReference type="GO" id="GO:0061630">
    <property type="term" value="F:ubiquitin protein ligase activity"/>
    <property type="evidence" value="ECO:0000318"/>
    <property type="project" value="GO_Central"/>
</dbReference>
<dbReference type="CDD" id="cd16574">
    <property type="entry name" value="RING-HC_Topors"/>
    <property type="match status" value="1"/>
</dbReference>
<dbReference type="PROSITE" id="PS00518">
    <property type="entry name" value="ZF_RING_1"/>
    <property type="match status" value="1"/>
</dbReference>
<evidence type="ECO:0000256" key="9">
    <source>
        <dbReference type="PROSITE-ProRule" id="PRU00175"/>
    </source>
</evidence>
<evidence type="ECO:0000256" key="2">
    <source>
        <dbReference type="ARBA" id="ARBA00012483"/>
    </source>
</evidence>
<dbReference type="AlphaFoldDB" id="D8RNT9"/>
<sequence length="412" mass="47668">MNPVERSNSNTATTSSSGNFVWLPSLQVWSFRPAETSISSQHGGAIMPGLARACSQQHQQHEITFELRQPSRLPMHREDEEKGAEAEHVCPICLGAIEESKNASLWWCMHSFCVGCIEEWSKVRRSCPLCKAEFTGWYHTIKGQKRVERILPPLDYRPSLDYRLSTAEDYRLSLSDFRISTSDYRLSTDGRPSSVLPERRTSTSRNQARLEREVVRSTMTFRSRLRLQQLMQSRVSRSYRRSIPLPRQRCFISPAERERLTAEVLTERALSWRTSIYRKGLRAVPLNVKKRMELRPYDLDAKTRAERRLRPWITRELKAILGDADHSVLEHLVLSHWFSYRIDAIEGSDDSPEGPRKSSSQSSSEAVSQLERFLGSNASTFWHELRCYAECPYTMETYDSIVVYVKGERQLL</sequence>
<evidence type="ECO:0000256" key="8">
    <source>
        <dbReference type="ARBA" id="ARBA00023163"/>
    </source>
</evidence>
<dbReference type="InParanoid" id="D8RNT9"/>
<keyword evidence="5 9" id="KW-0863">Zinc-finger</keyword>
<dbReference type="Gramene" id="EFJ25924">
    <property type="protein sequence ID" value="EFJ25924"/>
    <property type="gene ID" value="SELMODRAFT_413245"/>
</dbReference>
<name>D8RNT9_SELML</name>
<dbReference type="PROSITE" id="PS50089">
    <property type="entry name" value="ZF_RING_2"/>
    <property type="match status" value="1"/>
</dbReference>
<dbReference type="OrthoDB" id="5600418at2759"/>
<keyword evidence="12" id="KW-1185">Reference proteome</keyword>
<dbReference type="Pfam" id="PF13639">
    <property type="entry name" value="zf-RING_2"/>
    <property type="match status" value="1"/>
</dbReference>
<evidence type="ECO:0000256" key="4">
    <source>
        <dbReference type="ARBA" id="ARBA00022723"/>
    </source>
</evidence>
<dbReference type="FunCoup" id="D8RNT9">
    <property type="interactions" value="53"/>
</dbReference>
<keyword evidence="4" id="KW-0479">Metal-binding</keyword>
<dbReference type="STRING" id="88036.D8RNT9"/>
<evidence type="ECO:0000256" key="3">
    <source>
        <dbReference type="ARBA" id="ARBA00022679"/>
    </source>
</evidence>
<keyword evidence="3" id="KW-0808">Transferase</keyword>
<gene>
    <name evidence="11" type="ORF">SELMODRAFT_413245</name>
</gene>
<dbReference type="InterPro" id="IPR001841">
    <property type="entry name" value="Znf_RING"/>
</dbReference>
<accession>D8RNT9</accession>
<dbReference type="GO" id="GO:0006513">
    <property type="term" value="P:protein monoubiquitination"/>
    <property type="evidence" value="ECO:0000318"/>
    <property type="project" value="GO_Central"/>
</dbReference>
<dbReference type="KEGG" id="smo:SELMODRAFT_413245"/>
<dbReference type="InterPro" id="IPR017907">
    <property type="entry name" value="Znf_RING_CS"/>
</dbReference>
<dbReference type="EC" id="2.3.2.27" evidence="2"/>
<evidence type="ECO:0000259" key="10">
    <source>
        <dbReference type="PROSITE" id="PS50089"/>
    </source>
</evidence>
<reference evidence="11 12" key="1">
    <citation type="journal article" date="2011" name="Science">
        <title>The Selaginella genome identifies genetic changes associated with the evolution of vascular plants.</title>
        <authorList>
            <person name="Banks J.A."/>
            <person name="Nishiyama T."/>
            <person name="Hasebe M."/>
            <person name="Bowman J.L."/>
            <person name="Gribskov M."/>
            <person name="dePamphilis C."/>
            <person name="Albert V.A."/>
            <person name="Aono N."/>
            <person name="Aoyama T."/>
            <person name="Ambrose B.A."/>
            <person name="Ashton N.W."/>
            <person name="Axtell M.J."/>
            <person name="Barker E."/>
            <person name="Barker M.S."/>
            <person name="Bennetzen J.L."/>
            <person name="Bonawitz N.D."/>
            <person name="Chapple C."/>
            <person name="Cheng C."/>
            <person name="Correa L.G."/>
            <person name="Dacre M."/>
            <person name="DeBarry J."/>
            <person name="Dreyer I."/>
            <person name="Elias M."/>
            <person name="Engstrom E.M."/>
            <person name="Estelle M."/>
            <person name="Feng L."/>
            <person name="Finet C."/>
            <person name="Floyd S.K."/>
            <person name="Frommer W.B."/>
            <person name="Fujita T."/>
            <person name="Gramzow L."/>
            <person name="Gutensohn M."/>
            <person name="Harholt J."/>
            <person name="Hattori M."/>
            <person name="Heyl A."/>
            <person name="Hirai T."/>
            <person name="Hiwatashi Y."/>
            <person name="Ishikawa M."/>
            <person name="Iwata M."/>
            <person name="Karol K.G."/>
            <person name="Koehler B."/>
            <person name="Kolukisaoglu U."/>
            <person name="Kubo M."/>
            <person name="Kurata T."/>
            <person name="Lalonde S."/>
            <person name="Li K."/>
            <person name="Li Y."/>
            <person name="Litt A."/>
            <person name="Lyons E."/>
            <person name="Manning G."/>
            <person name="Maruyama T."/>
            <person name="Michael T.P."/>
            <person name="Mikami K."/>
            <person name="Miyazaki S."/>
            <person name="Morinaga S."/>
            <person name="Murata T."/>
            <person name="Mueller-Roeber B."/>
            <person name="Nelson D.R."/>
            <person name="Obara M."/>
            <person name="Oguri Y."/>
            <person name="Olmstead R.G."/>
            <person name="Onodera N."/>
            <person name="Petersen B.L."/>
            <person name="Pils B."/>
            <person name="Prigge M."/>
            <person name="Rensing S.A."/>
            <person name="Riano-Pachon D.M."/>
            <person name="Roberts A.W."/>
            <person name="Sato Y."/>
            <person name="Scheller H.V."/>
            <person name="Schulz B."/>
            <person name="Schulz C."/>
            <person name="Shakirov E.V."/>
            <person name="Shibagaki N."/>
            <person name="Shinohara N."/>
            <person name="Shippen D.E."/>
            <person name="Soerensen I."/>
            <person name="Sotooka R."/>
            <person name="Sugimoto N."/>
            <person name="Sugita M."/>
            <person name="Sumikawa N."/>
            <person name="Tanurdzic M."/>
            <person name="Theissen G."/>
            <person name="Ulvskov P."/>
            <person name="Wakazuki S."/>
            <person name="Weng J.K."/>
            <person name="Willats W.W."/>
            <person name="Wipf D."/>
            <person name="Wolf P.G."/>
            <person name="Yang L."/>
            <person name="Zimmer A.D."/>
            <person name="Zhu Q."/>
            <person name="Mitros T."/>
            <person name="Hellsten U."/>
            <person name="Loque D."/>
            <person name="Otillar R."/>
            <person name="Salamov A."/>
            <person name="Schmutz J."/>
            <person name="Shapiro H."/>
            <person name="Lindquist E."/>
            <person name="Lucas S."/>
            <person name="Rokhsar D."/>
            <person name="Grigoriev I.V."/>
        </authorList>
    </citation>
    <scope>NUCLEOTIDE SEQUENCE [LARGE SCALE GENOMIC DNA]</scope>
</reference>
<evidence type="ECO:0000256" key="5">
    <source>
        <dbReference type="ARBA" id="ARBA00022771"/>
    </source>
</evidence>
<dbReference type="Proteomes" id="UP000001514">
    <property type="component" value="Unassembled WGS sequence"/>
</dbReference>
<dbReference type="SUPFAM" id="SSF57850">
    <property type="entry name" value="RING/U-box"/>
    <property type="match status" value="1"/>
</dbReference>
<dbReference type="SMART" id="SM00184">
    <property type="entry name" value="RING"/>
    <property type="match status" value="1"/>
</dbReference>
<dbReference type="eggNOG" id="KOG4430">
    <property type="taxonomic scope" value="Eukaryota"/>
</dbReference>
<dbReference type="GO" id="GO:0000209">
    <property type="term" value="P:protein polyubiquitination"/>
    <property type="evidence" value="ECO:0000318"/>
    <property type="project" value="GO_Central"/>
</dbReference>
<dbReference type="EMBL" id="GL377585">
    <property type="protein sequence ID" value="EFJ25924.1"/>
    <property type="molecule type" value="Genomic_DNA"/>
</dbReference>
<keyword evidence="8" id="KW-0804">Transcription</keyword>
<keyword evidence="7" id="KW-0805">Transcription regulation</keyword>
<dbReference type="PANTHER" id="PTHR46077">
    <property type="entry name" value="E3 UBIQUITIN-PROTEIN LIGASE TOPORS"/>
    <property type="match status" value="1"/>
</dbReference>
<protein>
    <recommendedName>
        <fullName evidence="2">RING-type E3 ubiquitin transferase</fullName>
        <ecNumber evidence="2">2.3.2.27</ecNumber>
    </recommendedName>
</protein>
<evidence type="ECO:0000256" key="1">
    <source>
        <dbReference type="ARBA" id="ARBA00000900"/>
    </source>
</evidence>
<proteinExistence type="predicted"/>
<comment type="catalytic activity">
    <reaction evidence="1">
        <text>S-ubiquitinyl-[E2 ubiquitin-conjugating enzyme]-L-cysteine + [acceptor protein]-L-lysine = [E2 ubiquitin-conjugating enzyme]-L-cysteine + N(6)-ubiquitinyl-[acceptor protein]-L-lysine.</text>
        <dbReference type="EC" id="2.3.2.27"/>
    </reaction>
</comment>
<evidence type="ECO:0000313" key="12">
    <source>
        <dbReference type="Proteomes" id="UP000001514"/>
    </source>
</evidence>
<feature type="domain" description="RING-type" evidence="10">
    <location>
        <begin position="90"/>
        <end position="131"/>
    </location>
</feature>